<reference evidence="3 4" key="1">
    <citation type="submission" date="2020-06" db="EMBL/GenBank/DDBJ databases">
        <title>Description of novel acetic acid bacteria.</title>
        <authorList>
            <person name="Sombolestani A."/>
        </authorList>
    </citation>
    <scope>NUCLEOTIDE SEQUENCE [LARGE SCALE GENOMIC DNA]</scope>
    <source>
        <strain evidence="3 4">LMG 27010</strain>
    </source>
</reference>
<dbReference type="InterPro" id="IPR038673">
    <property type="entry name" value="OprB_sf"/>
</dbReference>
<proteinExistence type="inferred from homology"/>
<dbReference type="InterPro" id="IPR052932">
    <property type="entry name" value="OprB_Porin"/>
</dbReference>
<sequence>MTGNWGGLRDRLVDHGVVFQGHYLEDSSGNPVGGRARAVRYAHEVGGGVDIDFKKLTGTDVGILHFLVTERAGLGLNAVLPALNSVQQIFGSGETVRLTRLSLEHNFGGYADVEAGWVNTENDFGQSTMHWGLSVYCQFQSNAICGMPQSLAMNSGYGYYPTAHPGAYLKLYPLRDDRILVSAGIYNVDSTISNTHNGWKMGLHDSTGAYLPFQLGWHHGGTDRRGALPGNIRVGGYWDSSEVLNTVAAHVGSFQPAGVALVDLPQDKVRGRFGGWVQFDQLLQRDGPGSNEGTMVFGAFTWGDPRTAEVPYFATWGIVRKGTFAGRPDDTISLGGKFAILNPKYAQYAAMLQQLGEPALRPSGEHSVELNYGWRPTAWVGIRPGLQYLWHPGGTNLYRNALILDFETALTF</sequence>
<dbReference type="Gene3D" id="2.40.160.180">
    <property type="entry name" value="Carbohydrate-selective porin OprB"/>
    <property type="match status" value="1"/>
</dbReference>
<name>A0A850PHY7_9PROT</name>
<keyword evidence="4" id="KW-1185">Reference proteome</keyword>
<evidence type="ECO:0000256" key="2">
    <source>
        <dbReference type="RuleBase" id="RU363072"/>
    </source>
</evidence>
<evidence type="ECO:0000313" key="4">
    <source>
        <dbReference type="Proteomes" id="UP000585665"/>
    </source>
</evidence>
<protein>
    <submittedName>
        <fullName evidence="3">Carbohydrate porin</fullName>
    </submittedName>
</protein>
<accession>A0A850PHY7</accession>
<dbReference type="Pfam" id="PF04966">
    <property type="entry name" value="OprB"/>
    <property type="match status" value="1"/>
</dbReference>
<evidence type="ECO:0000313" key="3">
    <source>
        <dbReference type="EMBL" id="NVN41856.1"/>
    </source>
</evidence>
<dbReference type="Proteomes" id="UP000585665">
    <property type="component" value="Unassembled WGS sequence"/>
</dbReference>
<dbReference type="InterPro" id="IPR007049">
    <property type="entry name" value="Carb-sel_porin_OprB"/>
</dbReference>
<dbReference type="AlphaFoldDB" id="A0A850PHY7"/>
<dbReference type="GO" id="GO:0008643">
    <property type="term" value="P:carbohydrate transport"/>
    <property type="evidence" value="ECO:0007669"/>
    <property type="project" value="InterPro"/>
</dbReference>
<comment type="similarity">
    <text evidence="1 2">Belongs to the OprB family.</text>
</comment>
<organism evidence="3 4">
    <name type="scientific">Ameyamaea chiangmaiensis</name>
    <dbReference type="NCBI Taxonomy" id="442969"/>
    <lineage>
        <taxon>Bacteria</taxon>
        <taxon>Pseudomonadati</taxon>
        <taxon>Pseudomonadota</taxon>
        <taxon>Alphaproteobacteria</taxon>
        <taxon>Acetobacterales</taxon>
        <taxon>Acetobacteraceae</taxon>
        <taxon>Ameyamaea</taxon>
    </lineage>
</organism>
<dbReference type="EMBL" id="JABXXR010000199">
    <property type="protein sequence ID" value="NVN41856.1"/>
    <property type="molecule type" value="Genomic_DNA"/>
</dbReference>
<dbReference type="PANTHER" id="PTHR37944">
    <property type="entry name" value="PORIN B"/>
    <property type="match status" value="1"/>
</dbReference>
<comment type="caution">
    <text evidence="3">The sequence shown here is derived from an EMBL/GenBank/DDBJ whole genome shotgun (WGS) entry which is preliminary data.</text>
</comment>
<gene>
    <name evidence="3" type="ORF">HUK82_15005</name>
</gene>
<dbReference type="GO" id="GO:0016020">
    <property type="term" value="C:membrane"/>
    <property type="evidence" value="ECO:0007669"/>
    <property type="project" value="InterPro"/>
</dbReference>
<evidence type="ECO:0000256" key="1">
    <source>
        <dbReference type="ARBA" id="ARBA00008769"/>
    </source>
</evidence>
<dbReference type="PANTHER" id="PTHR37944:SF1">
    <property type="entry name" value="PORIN B"/>
    <property type="match status" value="1"/>
</dbReference>
<dbReference type="GO" id="GO:0015288">
    <property type="term" value="F:porin activity"/>
    <property type="evidence" value="ECO:0007669"/>
    <property type="project" value="InterPro"/>
</dbReference>